<dbReference type="EMBL" id="VSRR010020294">
    <property type="protein sequence ID" value="MPC62985.1"/>
    <property type="molecule type" value="Genomic_DNA"/>
</dbReference>
<evidence type="ECO:0000313" key="2">
    <source>
        <dbReference type="EMBL" id="MPC62985.1"/>
    </source>
</evidence>
<sequence>MFRDFGDEGKKKKIKISSWESMKRENLPKLSSNRSRTAHRSWNRRWRK</sequence>
<dbReference type="Proteomes" id="UP000324222">
    <property type="component" value="Unassembled WGS sequence"/>
</dbReference>
<proteinExistence type="predicted"/>
<dbReference type="AlphaFoldDB" id="A0A5B7H035"/>
<feature type="region of interest" description="Disordered" evidence="1">
    <location>
        <begin position="20"/>
        <end position="48"/>
    </location>
</feature>
<accession>A0A5B7H035</accession>
<feature type="compositionally biased region" description="Basic residues" evidence="1">
    <location>
        <begin position="36"/>
        <end position="48"/>
    </location>
</feature>
<comment type="caution">
    <text evidence="2">The sequence shown here is derived from an EMBL/GenBank/DDBJ whole genome shotgun (WGS) entry which is preliminary data.</text>
</comment>
<reference evidence="2 3" key="1">
    <citation type="submission" date="2019-05" db="EMBL/GenBank/DDBJ databases">
        <title>Another draft genome of Portunus trituberculatus and its Hox gene families provides insights of decapod evolution.</title>
        <authorList>
            <person name="Jeong J.-H."/>
            <person name="Song I."/>
            <person name="Kim S."/>
            <person name="Choi T."/>
            <person name="Kim D."/>
            <person name="Ryu S."/>
            <person name="Kim W."/>
        </authorList>
    </citation>
    <scope>NUCLEOTIDE SEQUENCE [LARGE SCALE GENOMIC DNA]</scope>
    <source>
        <tissue evidence="2">Muscle</tissue>
    </source>
</reference>
<name>A0A5B7H035_PORTR</name>
<gene>
    <name evidence="2" type="ORF">E2C01_057077</name>
</gene>
<evidence type="ECO:0000256" key="1">
    <source>
        <dbReference type="SAM" id="MobiDB-lite"/>
    </source>
</evidence>
<organism evidence="2 3">
    <name type="scientific">Portunus trituberculatus</name>
    <name type="common">Swimming crab</name>
    <name type="synonym">Neptunus trituberculatus</name>
    <dbReference type="NCBI Taxonomy" id="210409"/>
    <lineage>
        <taxon>Eukaryota</taxon>
        <taxon>Metazoa</taxon>
        <taxon>Ecdysozoa</taxon>
        <taxon>Arthropoda</taxon>
        <taxon>Crustacea</taxon>
        <taxon>Multicrustacea</taxon>
        <taxon>Malacostraca</taxon>
        <taxon>Eumalacostraca</taxon>
        <taxon>Eucarida</taxon>
        <taxon>Decapoda</taxon>
        <taxon>Pleocyemata</taxon>
        <taxon>Brachyura</taxon>
        <taxon>Eubrachyura</taxon>
        <taxon>Portunoidea</taxon>
        <taxon>Portunidae</taxon>
        <taxon>Portuninae</taxon>
        <taxon>Portunus</taxon>
    </lineage>
</organism>
<protein>
    <submittedName>
        <fullName evidence="2">Uncharacterized protein</fullName>
    </submittedName>
</protein>
<evidence type="ECO:0000313" key="3">
    <source>
        <dbReference type="Proteomes" id="UP000324222"/>
    </source>
</evidence>
<keyword evidence="3" id="KW-1185">Reference proteome</keyword>